<feature type="chain" id="PRO_5021012518" evidence="1">
    <location>
        <begin position="28"/>
        <end position="78"/>
    </location>
</feature>
<keyword evidence="1" id="KW-0732">Signal</keyword>
<sequence length="78" mass="7998">MRRTPPSLPITLALTILATMHSAPALAARRCGGHWPGHCRTAADNAVAVRSPVGAIAVRAAIEMIGVPYSWGGGGVRG</sequence>
<proteinExistence type="predicted"/>
<dbReference type="AlphaFoldDB" id="A0A4V2ZAM6"/>
<dbReference type="RefSeq" id="WP_220448743.1">
    <property type="nucleotide sequence ID" value="NZ_SMLD01000036.1"/>
</dbReference>
<gene>
    <name evidence="2" type="ORF">E1295_16190</name>
</gene>
<comment type="caution">
    <text evidence="2">The sequence shown here is derived from an EMBL/GenBank/DDBJ whole genome shotgun (WGS) entry which is preliminary data.</text>
</comment>
<evidence type="ECO:0000256" key="1">
    <source>
        <dbReference type="SAM" id="SignalP"/>
    </source>
</evidence>
<dbReference type="EMBL" id="SMLD01000036">
    <property type="protein sequence ID" value="TDE53561.1"/>
    <property type="molecule type" value="Genomic_DNA"/>
</dbReference>
<keyword evidence="3" id="KW-1185">Reference proteome</keyword>
<organism evidence="2 3">
    <name type="scientific">Nonomuraea mesophila</name>
    <dbReference type="NCBI Taxonomy" id="2530382"/>
    <lineage>
        <taxon>Bacteria</taxon>
        <taxon>Bacillati</taxon>
        <taxon>Actinomycetota</taxon>
        <taxon>Actinomycetes</taxon>
        <taxon>Streptosporangiales</taxon>
        <taxon>Streptosporangiaceae</taxon>
        <taxon>Nonomuraea</taxon>
    </lineage>
</organism>
<evidence type="ECO:0000313" key="3">
    <source>
        <dbReference type="Proteomes" id="UP000295136"/>
    </source>
</evidence>
<name>A0A4V2ZAM6_9ACTN</name>
<protein>
    <submittedName>
        <fullName evidence="2">Uncharacterized protein</fullName>
    </submittedName>
</protein>
<feature type="signal peptide" evidence="1">
    <location>
        <begin position="1"/>
        <end position="27"/>
    </location>
</feature>
<reference evidence="2 3" key="1">
    <citation type="submission" date="2019-03" db="EMBL/GenBank/DDBJ databases">
        <title>Draft genome sequences of novel Actinobacteria.</title>
        <authorList>
            <person name="Sahin N."/>
            <person name="Ay H."/>
            <person name="Saygin H."/>
        </authorList>
    </citation>
    <scope>NUCLEOTIDE SEQUENCE [LARGE SCALE GENOMIC DNA]</scope>
    <source>
        <strain evidence="2 3">6K102</strain>
    </source>
</reference>
<feature type="non-terminal residue" evidence="2">
    <location>
        <position position="78"/>
    </location>
</feature>
<accession>A0A4V2ZAM6</accession>
<dbReference type="Proteomes" id="UP000295136">
    <property type="component" value="Unassembled WGS sequence"/>
</dbReference>
<evidence type="ECO:0000313" key="2">
    <source>
        <dbReference type="EMBL" id="TDE53561.1"/>
    </source>
</evidence>